<dbReference type="InterPro" id="IPR055344">
    <property type="entry name" value="SecD_SecF_C_bact"/>
</dbReference>
<dbReference type="NCBIfam" id="TIGR00916">
    <property type="entry name" value="2A0604s01"/>
    <property type="match status" value="1"/>
</dbReference>
<dbReference type="PANTHER" id="PTHR30081">
    <property type="entry name" value="PROTEIN-EXPORT MEMBRANE PROTEIN SEC"/>
    <property type="match status" value="1"/>
</dbReference>
<evidence type="ECO:0000259" key="12">
    <source>
        <dbReference type="Pfam" id="PF22599"/>
    </source>
</evidence>
<comment type="function">
    <text evidence="9">Part of the Sec protein translocase complex. Interacts with the SecYEG preprotein conducting channel. SecDF uses the proton motive force (PMF) to complete protein translocation after the ATP-dependent function of SecA.</text>
</comment>
<evidence type="ECO:0000256" key="6">
    <source>
        <dbReference type="ARBA" id="ARBA00022989"/>
    </source>
</evidence>
<evidence type="ECO:0000259" key="11">
    <source>
        <dbReference type="Pfam" id="PF02355"/>
    </source>
</evidence>
<dbReference type="Gene3D" id="1.20.1640.10">
    <property type="entry name" value="Multidrug efflux transporter AcrB transmembrane domain"/>
    <property type="match status" value="2"/>
</dbReference>
<dbReference type="GO" id="GO:0006605">
    <property type="term" value="P:protein targeting"/>
    <property type="evidence" value="ECO:0007669"/>
    <property type="project" value="UniProtKB-UniRule"/>
</dbReference>
<keyword evidence="2 9" id="KW-0813">Transport</keyword>
<keyword evidence="4 9" id="KW-0812">Transmembrane</keyword>
<dbReference type="PRINTS" id="PR01755">
    <property type="entry name" value="SECFTRNLCASE"/>
</dbReference>
<feature type="transmembrane region" description="Helical" evidence="9">
    <location>
        <begin position="388"/>
        <end position="404"/>
    </location>
</feature>
<evidence type="ECO:0000256" key="2">
    <source>
        <dbReference type="ARBA" id="ARBA00022448"/>
    </source>
</evidence>
<feature type="transmembrane region" description="Helical" evidence="9">
    <location>
        <begin position="452"/>
        <end position="475"/>
    </location>
</feature>
<comment type="subunit">
    <text evidence="10">Forms a complex with SecD. Part of the essential Sec protein translocation apparatus which comprises SecA, SecYEG and auxiliary proteins SecDF. Other proteins may also be involved.</text>
</comment>
<comment type="caution">
    <text evidence="9">Lacks conserved residue(s) required for the propagation of feature annotation.</text>
</comment>
<evidence type="ECO:0000256" key="3">
    <source>
        <dbReference type="ARBA" id="ARBA00022475"/>
    </source>
</evidence>
<dbReference type="Pfam" id="PF22599">
    <property type="entry name" value="SecDF_P1_head"/>
    <property type="match status" value="1"/>
</dbReference>
<feature type="transmembrane region" description="Helical" evidence="9">
    <location>
        <begin position="913"/>
        <end position="931"/>
    </location>
</feature>
<dbReference type="InterPro" id="IPR022646">
    <property type="entry name" value="SecD/SecF_CS"/>
</dbReference>
<accession>A0A5C5XKK9</accession>
<comment type="subunit">
    <text evidence="9">Forms a complex with SecF. Part of the essential Sec protein translocation apparatus which comprises SecA, SecYEG and auxiliary proteins SecDF. Other proteins may also be involved.</text>
</comment>
<dbReference type="Proteomes" id="UP000316095">
    <property type="component" value="Unassembled WGS sequence"/>
</dbReference>
<dbReference type="Gene3D" id="3.30.1360.200">
    <property type="match status" value="1"/>
</dbReference>
<comment type="caution">
    <text evidence="13">The sequence shown here is derived from an EMBL/GenBank/DDBJ whole genome shotgun (WGS) entry which is preliminary data.</text>
</comment>
<dbReference type="Pfam" id="PF02355">
    <property type="entry name" value="SecD_SecF_C"/>
    <property type="match status" value="2"/>
</dbReference>
<dbReference type="NCBIfam" id="TIGR00966">
    <property type="entry name" value="transloc_SecF"/>
    <property type="match status" value="1"/>
</dbReference>
<keyword evidence="14" id="KW-1185">Reference proteome</keyword>
<evidence type="ECO:0000256" key="5">
    <source>
        <dbReference type="ARBA" id="ARBA00022927"/>
    </source>
</evidence>
<dbReference type="AlphaFoldDB" id="A0A5C5XKK9"/>
<dbReference type="InterPro" id="IPR022813">
    <property type="entry name" value="SecD/SecF_arch_bac"/>
</dbReference>
<evidence type="ECO:0000256" key="4">
    <source>
        <dbReference type="ARBA" id="ARBA00022692"/>
    </source>
</evidence>
<dbReference type="InterPro" id="IPR054384">
    <property type="entry name" value="SecDF_P1_head"/>
</dbReference>
<dbReference type="InterPro" id="IPR005665">
    <property type="entry name" value="SecF_bac"/>
</dbReference>
<organism evidence="13 14">
    <name type="scientific">Rubinisphaera italica</name>
    <dbReference type="NCBI Taxonomy" id="2527969"/>
    <lineage>
        <taxon>Bacteria</taxon>
        <taxon>Pseudomonadati</taxon>
        <taxon>Planctomycetota</taxon>
        <taxon>Planctomycetia</taxon>
        <taxon>Planctomycetales</taxon>
        <taxon>Planctomycetaceae</taxon>
        <taxon>Rubinisphaera</taxon>
    </lineage>
</organism>
<dbReference type="InterPro" id="IPR048634">
    <property type="entry name" value="SecD_SecF_C"/>
</dbReference>
<evidence type="ECO:0000256" key="8">
    <source>
        <dbReference type="ARBA" id="ARBA00023136"/>
    </source>
</evidence>
<name>A0A5C5XKK9_9PLAN</name>
<feature type="transmembrane region" description="Helical" evidence="9">
    <location>
        <begin position="865"/>
        <end position="884"/>
    </location>
</feature>
<feature type="transmembrane region" description="Helical" evidence="9">
    <location>
        <begin position="362"/>
        <end position="381"/>
    </location>
</feature>
<feature type="transmembrane region" description="Helical" evidence="9">
    <location>
        <begin position="37"/>
        <end position="56"/>
    </location>
</feature>
<keyword evidence="5 9" id="KW-0653">Protein transport</keyword>
<dbReference type="Pfam" id="PF07549">
    <property type="entry name" value="Sec_GG"/>
    <property type="match status" value="2"/>
</dbReference>
<dbReference type="HAMAP" id="MF_01463_B">
    <property type="entry name" value="SecD_B"/>
    <property type="match status" value="1"/>
</dbReference>
<feature type="domain" description="Protein export membrane protein SecD/SecF C-terminal" evidence="11">
    <location>
        <begin position="777"/>
        <end position="965"/>
    </location>
</feature>
<sequence>MSAWIVILWILAIFVAPIILGQFIARATKMKDDSGRFSTVLVLLAIFLAPFASQLIHGEKLSDAFRLGIDLAGGTNLVYQADTEQAEESGKEVNGQSMDELVRAITRRVNPSGTEEVTVRQVGDDRVEIIIPGADPDYVQAMKKQITNLGSLEFGILASRHDNQHQSLIARAEASGEDVYDGTEKRAQWVPVARTQTADGQSELKDITGGPNDVMREREVDGQTIREFLIVLDPPEQRVDGSFLVNSRPTMDPNSGISIGFTFNAQGGFRFQNLTNRYQPKKDGNTYRLAAILDGKIHSAPNINAVIAQDGIITGDFTNDEVTEMVSVLNSGALELPLIKEPISEYTISPLLGVDVQEKGKMAITVAAVTVLAFMFVYYWVAGLIANMSLIVNVGLILGAMALFDATFTLPGLAGLVLTIGMAVDANVLIFERMREELEKGSSLRLSIHNGFSKAFSTIIDANLTTLITAVILYARGTEQVKGFAALLIIGIIMSMFSALYFGRLMFDLFERMKWLSAKSMLGKSMVATTNWNFVGKQALATIASLALIIGGMAALFSRGSDNLDIDFTGGSMVTFQFQDDPGIDETRQSLQAEFGNDMTVEQLIVPGIVEGEPEQKFFRLRTKNEDTAEVRKLVNKAFETSGHELTKVSMEFGDIATIPAAPEEEAAEGTAARANADLFAGGSQVKLTFSDEVTTTIIEDEFKEAYAGVVGNDNVDGDNLASLFTVTGTEGSGLDAKDSAVKRFSVAELKVRKELPTDQVRQTLVDMQQMMAERPVLDEVNTFSSAVAGEAKMSALMAILLSLAAIIGYVWFRFQKIAYGLAAVIALIHDVLCVLGLVAIASLLSTTPLGPILGLVDFKINLPMIAAFLTIIGYSLNDTIVVFDRIREVKGKNPELTEDIINRSLNQTLSRTLLTSFTTLIVVAILYVLGGEGLHGFAFCLVTGVAIGTYSSIYVASPVLLRLANPKKPTPKETMPVQA</sequence>
<dbReference type="Gene3D" id="3.30.70.3400">
    <property type="match status" value="1"/>
</dbReference>
<evidence type="ECO:0000256" key="9">
    <source>
        <dbReference type="HAMAP-Rule" id="MF_01463"/>
    </source>
</evidence>
<keyword evidence="7 9" id="KW-0811">Translocation</keyword>
<feature type="transmembrane region" description="Helical" evidence="9">
    <location>
        <begin position="410"/>
        <end position="431"/>
    </location>
</feature>
<dbReference type="EMBL" id="SJPG01000001">
    <property type="protein sequence ID" value="TWT63470.1"/>
    <property type="molecule type" value="Genomic_DNA"/>
</dbReference>
<dbReference type="GO" id="GO:0043952">
    <property type="term" value="P:protein transport by the Sec complex"/>
    <property type="evidence" value="ECO:0007669"/>
    <property type="project" value="UniProtKB-UniRule"/>
</dbReference>
<keyword evidence="8 9" id="KW-0472">Membrane</keyword>
<feature type="transmembrane region" description="Helical" evidence="9">
    <location>
        <begin position="481"/>
        <end position="503"/>
    </location>
</feature>
<dbReference type="GO" id="GO:0005886">
    <property type="term" value="C:plasma membrane"/>
    <property type="evidence" value="ECO:0007669"/>
    <property type="project" value="UniProtKB-SubCell"/>
</dbReference>
<comment type="similarity">
    <text evidence="9">Belongs to the SecD/SecF family. SecD subfamily.</text>
</comment>
<feature type="transmembrane region" description="Helical" evidence="9">
    <location>
        <begin position="937"/>
        <end position="962"/>
    </location>
</feature>
<dbReference type="SUPFAM" id="SSF82866">
    <property type="entry name" value="Multidrug efflux transporter AcrB transmembrane domain"/>
    <property type="match status" value="2"/>
</dbReference>
<feature type="transmembrane region" description="Helical" evidence="9">
    <location>
        <begin position="6"/>
        <end position="25"/>
    </location>
</feature>
<comment type="subcellular location">
    <subcellularLocation>
        <location evidence="1 9">Cell membrane</location>
        <topology evidence="1 9">Multi-pass membrane protein</topology>
    </subcellularLocation>
</comment>
<dbReference type="OrthoDB" id="9805019at2"/>
<dbReference type="NCBIfam" id="TIGR01129">
    <property type="entry name" value="secD"/>
    <property type="match status" value="1"/>
</dbReference>
<dbReference type="InterPro" id="IPR005791">
    <property type="entry name" value="SecD"/>
</dbReference>
<feature type="domain" description="Protein export membrane protein SecD/SecF C-terminal" evidence="11">
    <location>
        <begin position="342"/>
        <end position="503"/>
    </location>
</feature>
<evidence type="ECO:0000313" key="14">
    <source>
        <dbReference type="Proteomes" id="UP000316095"/>
    </source>
</evidence>
<gene>
    <name evidence="9" type="primary">secD</name>
    <name evidence="10" type="synonym">secF</name>
    <name evidence="13" type="ORF">Pan54_42230</name>
</gene>
<dbReference type="GO" id="GO:0065002">
    <property type="term" value="P:intracellular protein transmembrane transport"/>
    <property type="evidence" value="ECO:0007669"/>
    <property type="project" value="UniProtKB-UniRule"/>
</dbReference>
<feature type="transmembrane region" description="Helical" evidence="9">
    <location>
        <begin position="539"/>
        <end position="557"/>
    </location>
</feature>
<keyword evidence="3 9" id="KW-1003">Cell membrane</keyword>
<proteinExistence type="inferred from homology"/>
<evidence type="ECO:0000313" key="13">
    <source>
        <dbReference type="EMBL" id="TWT63470.1"/>
    </source>
</evidence>
<feature type="transmembrane region" description="Helical" evidence="9">
    <location>
        <begin position="820"/>
        <end position="845"/>
    </location>
</feature>
<keyword evidence="6 9" id="KW-1133">Transmembrane helix</keyword>
<evidence type="ECO:0000256" key="1">
    <source>
        <dbReference type="ARBA" id="ARBA00004651"/>
    </source>
</evidence>
<comment type="similarity">
    <text evidence="10">Belongs to the SecD/SecF family. SecF subfamily.</text>
</comment>
<protein>
    <recommendedName>
        <fullName evidence="9 10">Multifunctional fusion protein</fullName>
    </recommendedName>
    <domain>
        <recommendedName>
            <fullName evidence="9">Protein translocase subunit SecD</fullName>
        </recommendedName>
    </domain>
    <domain>
        <recommendedName>
            <fullName evidence="10">Protein-export membrane protein SecF</fullName>
        </recommendedName>
    </domain>
</protein>
<dbReference type="HAMAP" id="MF_01464_B">
    <property type="entry name" value="SecF_B"/>
    <property type="match status" value="1"/>
</dbReference>
<evidence type="ECO:0000256" key="7">
    <source>
        <dbReference type="ARBA" id="ARBA00023010"/>
    </source>
</evidence>
<feature type="domain" description="SecDF P1 head subdomain" evidence="12">
    <location>
        <begin position="236"/>
        <end position="335"/>
    </location>
</feature>
<dbReference type="FunFam" id="1.20.1640.10:FF:000004">
    <property type="entry name" value="Protein translocase subunit SecD"/>
    <property type="match status" value="1"/>
</dbReference>
<dbReference type="GO" id="GO:0015450">
    <property type="term" value="F:protein-transporting ATPase activity"/>
    <property type="evidence" value="ECO:0007669"/>
    <property type="project" value="InterPro"/>
</dbReference>
<evidence type="ECO:0000256" key="10">
    <source>
        <dbReference type="HAMAP-Rule" id="MF_01464"/>
    </source>
</evidence>
<dbReference type="InterPro" id="IPR022645">
    <property type="entry name" value="SecD/SecF_bac"/>
</dbReference>
<feature type="transmembrane region" description="Helical" evidence="9">
    <location>
        <begin position="794"/>
        <end position="813"/>
    </location>
</feature>
<dbReference type="PANTHER" id="PTHR30081:SF1">
    <property type="entry name" value="PROTEIN TRANSLOCASE SUBUNIT SECD"/>
    <property type="match status" value="1"/>
</dbReference>
<reference evidence="13 14" key="1">
    <citation type="submission" date="2019-02" db="EMBL/GenBank/DDBJ databases">
        <title>Deep-cultivation of Planctomycetes and their phenomic and genomic characterization uncovers novel biology.</title>
        <authorList>
            <person name="Wiegand S."/>
            <person name="Jogler M."/>
            <person name="Boedeker C."/>
            <person name="Pinto D."/>
            <person name="Vollmers J."/>
            <person name="Rivas-Marin E."/>
            <person name="Kohn T."/>
            <person name="Peeters S.H."/>
            <person name="Heuer A."/>
            <person name="Rast P."/>
            <person name="Oberbeckmann S."/>
            <person name="Bunk B."/>
            <person name="Jeske O."/>
            <person name="Meyerdierks A."/>
            <person name="Storesund J.E."/>
            <person name="Kallscheuer N."/>
            <person name="Luecker S."/>
            <person name="Lage O.M."/>
            <person name="Pohl T."/>
            <person name="Merkel B.J."/>
            <person name="Hornburger P."/>
            <person name="Mueller R.-W."/>
            <person name="Bruemmer F."/>
            <person name="Labrenz M."/>
            <person name="Spormann A.M."/>
            <person name="Op Den Camp H."/>
            <person name="Overmann J."/>
            <person name="Amann R."/>
            <person name="Jetten M.S.M."/>
            <person name="Mascher T."/>
            <person name="Medema M.H."/>
            <person name="Devos D.P."/>
            <person name="Kaster A.-K."/>
            <person name="Ovreas L."/>
            <person name="Rohde M."/>
            <person name="Galperin M.Y."/>
            <person name="Jogler C."/>
        </authorList>
    </citation>
    <scope>NUCLEOTIDE SEQUENCE [LARGE SCALE GENOMIC DNA]</scope>
    <source>
        <strain evidence="13 14">Pan54</strain>
    </source>
</reference>